<organism evidence="2 3">
    <name type="scientific">Niabella ginsengisoli</name>
    <dbReference type="NCBI Taxonomy" id="522298"/>
    <lineage>
        <taxon>Bacteria</taxon>
        <taxon>Pseudomonadati</taxon>
        <taxon>Bacteroidota</taxon>
        <taxon>Chitinophagia</taxon>
        <taxon>Chitinophagales</taxon>
        <taxon>Chitinophagaceae</taxon>
        <taxon>Niabella</taxon>
    </lineage>
</organism>
<evidence type="ECO:0000259" key="1">
    <source>
        <dbReference type="Pfam" id="PF11827"/>
    </source>
</evidence>
<dbReference type="RefSeq" id="WP_240830232.1">
    <property type="nucleotide sequence ID" value="NZ_JAKWBL010000002.1"/>
</dbReference>
<dbReference type="InterPro" id="IPR021782">
    <property type="entry name" value="DUF3347"/>
</dbReference>
<proteinExistence type="predicted"/>
<protein>
    <submittedName>
        <fullName evidence="2">DUF3347 domain-containing protein</fullName>
    </submittedName>
</protein>
<dbReference type="Pfam" id="PF11827">
    <property type="entry name" value="DUF3347"/>
    <property type="match status" value="1"/>
</dbReference>
<name>A0ABS9SJU3_9BACT</name>
<accession>A0ABS9SJU3</accession>
<comment type="caution">
    <text evidence="2">The sequence shown here is derived from an EMBL/GenBank/DDBJ whole genome shotgun (WGS) entry which is preliminary data.</text>
</comment>
<evidence type="ECO:0000313" key="3">
    <source>
        <dbReference type="Proteomes" id="UP001202248"/>
    </source>
</evidence>
<evidence type="ECO:0000313" key="2">
    <source>
        <dbReference type="EMBL" id="MCH5598566.1"/>
    </source>
</evidence>
<keyword evidence="3" id="KW-1185">Reference proteome</keyword>
<reference evidence="2 3" key="1">
    <citation type="submission" date="2022-02" db="EMBL/GenBank/DDBJ databases">
        <authorList>
            <person name="Min J."/>
        </authorList>
    </citation>
    <scope>NUCLEOTIDE SEQUENCE [LARGE SCALE GENOMIC DNA]</scope>
    <source>
        <strain evidence="2 3">GR10-1</strain>
    </source>
</reference>
<sequence>MKKLLLVVILLVVAFLIYRYAFKKDEPKEEAPKGLAVSVHSEAFNASVDAVLKNYFAMTEGFVNWDSTVVNKGAANMLESVNNLALEDLKKDSMIYQTALFPVENLKSNAAAISGENDWAAKRYALRDLSDNLRNFLITVKYDAEPVYWQECPMAFGEGNSGSWLSDKEAIVNPYLGKKDPKYGATMLACGETKQKIDFTVPDTTQQQ</sequence>
<dbReference type="EMBL" id="JAKWBL010000002">
    <property type="protein sequence ID" value="MCH5598566.1"/>
    <property type="molecule type" value="Genomic_DNA"/>
</dbReference>
<dbReference type="Proteomes" id="UP001202248">
    <property type="component" value="Unassembled WGS sequence"/>
</dbReference>
<feature type="domain" description="DUF3347" evidence="1">
    <location>
        <begin position="51"/>
        <end position="136"/>
    </location>
</feature>
<gene>
    <name evidence="2" type="ORF">MKP09_11920</name>
</gene>